<evidence type="ECO:0000256" key="7">
    <source>
        <dbReference type="ARBA" id="ARBA00047899"/>
    </source>
</evidence>
<evidence type="ECO:0000256" key="5">
    <source>
        <dbReference type="ARBA" id="ARBA00022777"/>
    </source>
</evidence>
<dbReference type="PANTHER" id="PTHR27002:SF1073">
    <property type="entry name" value="CYSTEINE-RICH RECEPTOR-LIKE PROTEIN KINASE 29"/>
    <property type="match status" value="1"/>
</dbReference>
<keyword evidence="3" id="KW-0808">Transferase</keyword>
<dbReference type="InterPro" id="IPR000719">
    <property type="entry name" value="Prot_kinase_dom"/>
</dbReference>
<organism evidence="11 12">
    <name type="scientific">Malus baccata</name>
    <name type="common">Siberian crab apple</name>
    <name type="synonym">Pyrus baccata</name>
    <dbReference type="NCBI Taxonomy" id="106549"/>
    <lineage>
        <taxon>Eukaryota</taxon>
        <taxon>Viridiplantae</taxon>
        <taxon>Streptophyta</taxon>
        <taxon>Embryophyta</taxon>
        <taxon>Tracheophyta</taxon>
        <taxon>Spermatophyta</taxon>
        <taxon>Magnoliopsida</taxon>
        <taxon>eudicotyledons</taxon>
        <taxon>Gunneridae</taxon>
        <taxon>Pentapetalae</taxon>
        <taxon>rosids</taxon>
        <taxon>fabids</taxon>
        <taxon>Rosales</taxon>
        <taxon>Rosaceae</taxon>
        <taxon>Amygdaloideae</taxon>
        <taxon>Maleae</taxon>
        <taxon>Malus</taxon>
    </lineage>
</organism>
<evidence type="ECO:0000256" key="6">
    <source>
        <dbReference type="ARBA" id="ARBA00022840"/>
    </source>
</evidence>
<feature type="transmembrane region" description="Helical" evidence="9">
    <location>
        <begin position="70"/>
        <end position="91"/>
    </location>
</feature>
<comment type="caution">
    <text evidence="11">The sequence shown here is derived from an EMBL/GenBank/DDBJ whole genome shotgun (WGS) entry which is preliminary data.</text>
</comment>
<dbReference type="STRING" id="106549.A0A540NUB1"/>
<dbReference type="AlphaFoldDB" id="A0A540NUB1"/>
<comment type="catalytic activity">
    <reaction evidence="7">
        <text>L-threonyl-[protein] + ATP = O-phospho-L-threonyl-[protein] + ADP + H(+)</text>
        <dbReference type="Rhea" id="RHEA:46608"/>
        <dbReference type="Rhea" id="RHEA-COMP:11060"/>
        <dbReference type="Rhea" id="RHEA-COMP:11605"/>
        <dbReference type="ChEBI" id="CHEBI:15378"/>
        <dbReference type="ChEBI" id="CHEBI:30013"/>
        <dbReference type="ChEBI" id="CHEBI:30616"/>
        <dbReference type="ChEBI" id="CHEBI:61977"/>
        <dbReference type="ChEBI" id="CHEBI:456216"/>
        <dbReference type="EC" id="2.7.11.1"/>
    </reaction>
</comment>
<dbReference type="GO" id="GO:0005886">
    <property type="term" value="C:plasma membrane"/>
    <property type="evidence" value="ECO:0007669"/>
    <property type="project" value="TreeGrafter"/>
</dbReference>
<protein>
    <recommendedName>
        <fullName evidence="1">non-specific serine/threonine protein kinase</fullName>
        <ecNumber evidence="1">2.7.11.1</ecNumber>
    </recommendedName>
</protein>
<evidence type="ECO:0000313" key="12">
    <source>
        <dbReference type="Proteomes" id="UP000315295"/>
    </source>
</evidence>
<keyword evidence="5" id="KW-0418">Kinase</keyword>
<dbReference type="Gene3D" id="1.10.510.10">
    <property type="entry name" value="Transferase(Phosphotransferase) domain 1"/>
    <property type="match status" value="1"/>
</dbReference>
<keyword evidence="6" id="KW-0067">ATP-binding</keyword>
<evidence type="ECO:0000256" key="9">
    <source>
        <dbReference type="SAM" id="Phobius"/>
    </source>
</evidence>
<evidence type="ECO:0000313" key="11">
    <source>
        <dbReference type="EMBL" id="TQE14110.1"/>
    </source>
</evidence>
<reference evidence="11 12" key="1">
    <citation type="journal article" date="2019" name="G3 (Bethesda)">
        <title>Sequencing of a Wild Apple (Malus baccata) Genome Unravels the Differences Between Cultivated and Wild Apple Species Regarding Disease Resistance and Cold Tolerance.</title>
        <authorList>
            <person name="Chen X."/>
        </authorList>
    </citation>
    <scope>NUCLEOTIDE SEQUENCE [LARGE SCALE GENOMIC DNA]</scope>
    <source>
        <strain evidence="12">cv. Shandingzi</strain>
        <tissue evidence="11">Leaves</tissue>
    </source>
</reference>
<keyword evidence="9" id="KW-1133">Transmembrane helix</keyword>
<evidence type="ECO:0000256" key="3">
    <source>
        <dbReference type="ARBA" id="ARBA00022679"/>
    </source>
</evidence>
<dbReference type="Proteomes" id="UP000315295">
    <property type="component" value="Unassembled WGS sequence"/>
</dbReference>
<dbReference type="PANTHER" id="PTHR27002">
    <property type="entry name" value="RECEPTOR-LIKE SERINE/THREONINE-PROTEIN KINASE SD1-8"/>
    <property type="match status" value="1"/>
</dbReference>
<evidence type="ECO:0000259" key="10">
    <source>
        <dbReference type="PROSITE" id="PS50011"/>
    </source>
</evidence>
<keyword evidence="9" id="KW-0812">Transmembrane</keyword>
<accession>A0A540NUB1</accession>
<evidence type="ECO:0000256" key="8">
    <source>
        <dbReference type="ARBA" id="ARBA00048679"/>
    </source>
</evidence>
<evidence type="ECO:0000256" key="2">
    <source>
        <dbReference type="ARBA" id="ARBA00022527"/>
    </source>
</evidence>
<proteinExistence type="predicted"/>
<keyword evidence="9" id="KW-0472">Membrane</keyword>
<keyword evidence="2" id="KW-0723">Serine/threonine-protein kinase</keyword>
<dbReference type="InterPro" id="IPR008271">
    <property type="entry name" value="Ser/Thr_kinase_AS"/>
</dbReference>
<dbReference type="GO" id="GO:0005524">
    <property type="term" value="F:ATP binding"/>
    <property type="evidence" value="ECO:0007669"/>
    <property type="project" value="UniProtKB-KW"/>
</dbReference>
<dbReference type="GO" id="GO:0004674">
    <property type="term" value="F:protein serine/threonine kinase activity"/>
    <property type="evidence" value="ECO:0007669"/>
    <property type="project" value="UniProtKB-KW"/>
</dbReference>
<dbReference type="Pfam" id="PF07714">
    <property type="entry name" value="PK_Tyr_Ser-Thr"/>
    <property type="match status" value="1"/>
</dbReference>
<dbReference type="InterPro" id="IPR011009">
    <property type="entry name" value="Kinase-like_dom_sf"/>
</dbReference>
<dbReference type="SUPFAM" id="SSF56112">
    <property type="entry name" value="Protein kinase-like (PK-like)"/>
    <property type="match status" value="1"/>
</dbReference>
<gene>
    <name evidence="11" type="ORF">C1H46_000029</name>
</gene>
<name>A0A540NUB1_MALBA</name>
<dbReference type="FunFam" id="1.10.510.10:FF:001023">
    <property type="entry name" value="Os07g0541700 protein"/>
    <property type="match status" value="1"/>
</dbReference>
<keyword evidence="4" id="KW-0547">Nucleotide-binding</keyword>
<dbReference type="PROSITE" id="PS00108">
    <property type="entry name" value="PROTEIN_KINASE_ST"/>
    <property type="match status" value="1"/>
</dbReference>
<evidence type="ECO:0000256" key="1">
    <source>
        <dbReference type="ARBA" id="ARBA00012513"/>
    </source>
</evidence>
<dbReference type="EMBL" id="VIEB01000005">
    <property type="protein sequence ID" value="TQE14110.1"/>
    <property type="molecule type" value="Genomic_DNA"/>
</dbReference>
<dbReference type="PROSITE" id="PS50011">
    <property type="entry name" value="PROTEIN_KINASE_DOM"/>
    <property type="match status" value="1"/>
</dbReference>
<sequence length="300" mass="34133">MLVKEQKPGGGFALRGMGSVGVRKEDMRVIGSHLSDNVDRIEWLLVLFRAVDPYRKMNQFVWKGNTSRPVINIVVPIVVCLALIIFIFICLRVRRTKKKPETSKLLPGGGDTDESRSAESLQFDFGTIRVATEDFSEENKLGQGRFGNEGLLVYEFVPNPSLDHIIFDPTKCAQLDLDRRYKIIVGTARGILYLHEDSRLRIIHHDLKASNILINAEMYPKISGFSMASWYMVSEYEMRAHFSVKSYVYSFSMLVLETISGQKNSSFCHGDNVEDLIRHGGVEKGQIDSNRSDTEDWFEK</sequence>
<evidence type="ECO:0000256" key="4">
    <source>
        <dbReference type="ARBA" id="ARBA00022741"/>
    </source>
</evidence>
<keyword evidence="12" id="KW-1185">Reference proteome</keyword>
<feature type="domain" description="Protein kinase" evidence="10">
    <location>
        <begin position="24"/>
        <end position="300"/>
    </location>
</feature>
<dbReference type="InterPro" id="IPR001245">
    <property type="entry name" value="Ser-Thr/Tyr_kinase_cat_dom"/>
</dbReference>
<comment type="catalytic activity">
    <reaction evidence="8">
        <text>L-seryl-[protein] + ATP = O-phospho-L-seryl-[protein] + ADP + H(+)</text>
        <dbReference type="Rhea" id="RHEA:17989"/>
        <dbReference type="Rhea" id="RHEA-COMP:9863"/>
        <dbReference type="Rhea" id="RHEA-COMP:11604"/>
        <dbReference type="ChEBI" id="CHEBI:15378"/>
        <dbReference type="ChEBI" id="CHEBI:29999"/>
        <dbReference type="ChEBI" id="CHEBI:30616"/>
        <dbReference type="ChEBI" id="CHEBI:83421"/>
        <dbReference type="ChEBI" id="CHEBI:456216"/>
        <dbReference type="EC" id="2.7.11.1"/>
    </reaction>
</comment>
<dbReference type="EC" id="2.7.11.1" evidence="1"/>